<evidence type="ECO:0008006" key="9">
    <source>
        <dbReference type="Google" id="ProtNLM"/>
    </source>
</evidence>
<dbReference type="PANTHER" id="PTHR43077">
    <property type="entry name" value="TRANSPORT PERMEASE YVFS-RELATED"/>
    <property type="match status" value="1"/>
</dbReference>
<feature type="region of interest" description="Disordered" evidence="5">
    <location>
        <begin position="1"/>
        <end position="134"/>
    </location>
</feature>
<evidence type="ECO:0000256" key="1">
    <source>
        <dbReference type="ARBA" id="ARBA00004141"/>
    </source>
</evidence>
<dbReference type="GO" id="GO:0016020">
    <property type="term" value="C:membrane"/>
    <property type="evidence" value="ECO:0007669"/>
    <property type="project" value="UniProtKB-SubCell"/>
</dbReference>
<dbReference type="PANTHER" id="PTHR43077:SF10">
    <property type="entry name" value="TRANSPORT PERMEASE PROTEIN"/>
    <property type="match status" value="1"/>
</dbReference>
<dbReference type="EMBL" id="WMLB01000006">
    <property type="protein sequence ID" value="MTH67002.1"/>
    <property type="molecule type" value="Genomic_DNA"/>
</dbReference>
<feature type="transmembrane region" description="Helical" evidence="6">
    <location>
        <begin position="722"/>
        <end position="740"/>
    </location>
</feature>
<feature type="compositionally biased region" description="Basic and acidic residues" evidence="5">
    <location>
        <begin position="94"/>
        <end position="121"/>
    </location>
</feature>
<reference evidence="7 8" key="1">
    <citation type="submission" date="2019-11" db="EMBL/GenBank/DDBJ databases">
        <title>Agromyces kandeliae sp. nov., isolated from mangrove soil.</title>
        <authorList>
            <person name="Wang R."/>
        </authorList>
    </citation>
    <scope>NUCLEOTIDE SEQUENCE [LARGE SCALE GENOMIC DNA]</scope>
    <source>
        <strain evidence="7 8">JCM 11433</strain>
    </source>
</reference>
<keyword evidence="2 6" id="KW-0812">Transmembrane</keyword>
<dbReference type="InterPro" id="IPR023908">
    <property type="entry name" value="xxxLxxG_rpt"/>
</dbReference>
<dbReference type="AlphaFoldDB" id="A0A6I3M4I8"/>
<keyword evidence="4 6" id="KW-0472">Membrane</keyword>
<feature type="transmembrane region" description="Helical" evidence="6">
    <location>
        <begin position="673"/>
        <end position="693"/>
    </location>
</feature>
<dbReference type="Proteomes" id="UP000433071">
    <property type="component" value="Unassembled WGS sequence"/>
</dbReference>
<keyword evidence="8" id="KW-1185">Reference proteome</keyword>
<evidence type="ECO:0000256" key="6">
    <source>
        <dbReference type="SAM" id="Phobius"/>
    </source>
</evidence>
<feature type="compositionally biased region" description="Basic residues" evidence="5">
    <location>
        <begin position="13"/>
        <end position="71"/>
    </location>
</feature>
<feature type="region of interest" description="Disordered" evidence="5">
    <location>
        <begin position="208"/>
        <end position="230"/>
    </location>
</feature>
<evidence type="ECO:0000256" key="5">
    <source>
        <dbReference type="SAM" id="MobiDB-lite"/>
    </source>
</evidence>
<gene>
    <name evidence="7" type="ORF">GJ743_01280</name>
</gene>
<evidence type="ECO:0000313" key="7">
    <source>
        <dbReference type="EMBL" id="MTH67002.1"/>
    </source>
</evidence>
<evidence type="ECO:0000256" key="4">
    <source>
        <dbReference type="ARBA" id="ARBA00023136"/>
    </source>
</evidence>
<feature type="compositionally biased region" description="Low complexity" evidence="5">
    <location>
        <begin position="125"/>
        <end position="134"/>
    </location>
</feature>
<feature type="compositionally biased region" description="Low complexity" evidence="5">
    <location>
        <begin position="1"/>
        <end position="12"/>
    </location>
</feature>
<comment type="caution">
    <text evidence="7">The sequence shown here is derived from an EMBL/GenBank/DDBJ whole genome shotgun (WGS) entry which is preliminary data.</text>
</comment>
<feature type="transmembrane region" description="Helical" evidence="6">
    <location>
        <begin position="641"/>
        <end position="661"/>
    </location>
</feature>
<dbReference type="NCBIfam" id="TIGR03057">
    <property type="entry name" value="xxxLxxG_by_4"/>
    <property type="match status" value="1"/>
</dbReference>
<comment type="subcellular location">
    <subcellularLocation>
        <location evidence="1">Membrane</location>
        <topology evidence="1">Multi-pass membrane protein</topology>
    </subcellularLocation>
</comment>
<dbReference type="Gene3D" id="1.10.287.950">
    <property type="entry name" value="Methyl-accepting chemotaxis protein"/>
    <property type="match status" value="1"/>
</dbReference>
<accession>A0A6I3M4I8</accession>
<evidence type="ECO:0000313" key="8">
    <source>
        <dbReference type="Proteomes" id="UP000433071"/>
    </source>
</evidence>
<name>A0A6I3M4I8_9MICO</name>
<feature type="transmembrane region" description="Helical" evidence="6">
    <location>
        <begin position="142"/>
        <end position="166"/>
    </location>
</feature>
<feature type="transmembrane region" description="Helical" evidence="6">
    <location>
        <begin position="610"/>
        <end position="629"/>
    </location>
</feature>
<dbReference type="InterPro" id="IPR051328">
    <property type="entry name" value="T7SS_ABC-Transporter"/>
</dbReference>
<evidence type="ECO:0000256" key="2">
    <source>
        <dbReference type="ARBA" id="ARBA00022692"/>
    </source>
</evidence>
<evidence type="ECO:0000256" key="3">
    <source>
        <dbReference type="ARBA" id="ARBA00022989"/>
    </source>
</evidence>
<protein>
    <recommendedName>
        <fullName evidence="9">DUF3533 domain-containing protein</fullName>
    </recommendedName>
</protein>
<sequence length="748" mass="73902">MPRAGAARAGTQRARRQRRRRGRGAPRSHRRGGGCRGRRPRSARDRRGRPPRRPGCPRRAPRGAHGRRRRCGTSDGTSADPARLVRARGGGGRRAADRHGPDGARARGIRPHRDGVGHDGSCHVSDAASDPAFSSSEGAERLGVLGIVGVLLLPLAIAGLLAWGLAAPVSDFDRVTAAVVNDDEPVQLNGQTVPLGREFAAGLIGGIAGEGAPDDPGPDATATPAPSGPNFTWILTNDDDAATGLRDGRYAAVLTIPPSFSADATSISGPAADAVHATLHVQTTPSSAYLDPALTEVITQAAVATFNAQLTERYLGNVYQGFNTINEQIGQAADGAAELASGASSLASGAGSLAAGTSQLATGLDSLDAGAASLAAGLAQLDASVQALPSDTAQLATGSAQVAAALDAIAAALDGATADVARVVDDLCAARPGAICDRGRSVLSRVQAVDGDVDALASGADQVAAGNAELAAGMPGLVAGADASAAGANEVAAGAAESAAGGEQVNAGAQEVAAGADETSSGAAQLSDGLAQAVEQIPTYSDSDITTLSSVVAQPTRTDVAVPASGTQSVPLFATFALWVGAIVLALARRAVPQRRLLTSASTVSITGRSIWPGAALGAGQGLLVGLALQPALDAEVAARVGFAAAAVFIGTVFALVNHGLAAGFGGPGRTAAAIAAVIGLAAGVSSTVPAAIANTANLVPTGPGHSLLLAGLGVGSGWGDLVALVVYAAIGVALVVLGVSRHRTAAG</sequence>
<proteinExistence type="predicted"/>
<feature type="transmembrane region" description="Helical" evidence="6">
    <location>
        <begin position="570"/>
        <end position="589"/>
    </location>
</feature>
<keyword evidence="3 6" id="KW-1133">Transmembrane helix</keyword>
<organism evidence="7 8">
    <name type="scientific">Agromyces bracchium</name>
    <dbReference type="NCBI Taxonomy" id="88376"/>
    <lineage>
        <taxon>Bacteria</taxon>
        <taxon>Bacillati</taxon>
        <taxon>Actinomycetota</taxon>
        <taxon>Actinomycetes</taxon>
        <taxon>Micrococcales</taxon>
        <taxon>Microbacteriaceae</taxon>
        <taxon>Agromyces</taxon>
    </lineage>
</organism>